<dbReference type="EMBL" id="JBHEZY010000001">
    <property type="protein sequence ID" value="MFC1429224.1"/>
    <property type="molecule type" value="Genomic_DNA"/>
</dbReference>
<evidence type="ECO:0008006" key="3">
    <source>
        <dbReference type="Google" id="ProtNLM"/>
    </source>
</evidence>
<evidence type="ECO:0000313" key="1">
    <source>
        <dbReference type="EMBL" id="MFC1429224.1"/>
    </source>
</evidence>
<dbReference type="RefSeq" id="WP_380547633.1">
    <property type="nucleotide sequence ID" value="NZ_JBHEZY010000001.1"/>
</dbReference>
<gene>
    <name evidence="1" type="ORF">ACEZDB_00925</name>
</gene>
<reference evidence="1 2" key="1">
    <citation type="submission" date="2024-09" db="EMBL/GenBank/DDBJ databases">
        <authorList>
            <person name="Lee S.D."/>
        </authorList>
    </citation>
    <scope>NUCLEOTIDE SEQUENCE [LARGE SCALE GENOMIC DNA]</scope>
    <source>
        <strain evidence="1 2">N1-3</strain>
    </source>
</reference>
<dbReference type="SUPFAM" id="SSF54427">
    <property type="entry name" value="NTF2-like"/>
    <property type="match status" value="1"/>
</dbReference>
<dbReference type="Proteomes" id="UP001592530">
    <property type="component" value="Unassembled WGS sequence"/>
</dbReference>
<evidence type="ECO:0000313" key="2">
    <source>
        <dbReference type="Proteomes" id="UP001592530"/>
    </source>
</evidence>
<accession>A0ABV6WUB2</accession>
<sequence>MSAEAVVDAYYAAINAGDFRTAWNLGGENLDSSYDHFVNGFSGTVADTVNVTGSQGNTVSVRLDAVQSDGSDRTFAGSYTVRGGRITAASIAATGGGQPGGGAPTDGVILAPRGNHYSAGEFCPDQDAGLSTYDASGQTITCVLESGRYHWH</sequence>
<comment type="caution">
    <text evidence="1">The sequence shown here is derived from an EMBL/GenBank/DDBJ whole genome shotgun (WGS) entry which is preliminary data.</text>
</comment>
<protein>
    <recommendedName>
        <fullName evidence="3">SnoaL-like domain-containing protein</fullName>
    </recommendedName>
</protein>
<dbReference type="InterPro" id="IPR032710">
    <property type="entry name" value="NTF2-like_dom_sf"/>
</dbReference>
<name>A0ABV6WUB2_9ACTN</name>
<proteinExistence type="predicted"/>
<organism evidence="1 2">
    <name type="scientific">Streptacidiphilus alkalitolerans</name>
    <dbReference type="NCBI Taxonomy" id="3342712"/>
    <lineage>
        <taxon>Bacteria</taxon>
        <taxon>Bacillati</taxon>
        <taxon>Actinomycetota</taxon>
        <taxon>Actinomycetes</taxon>
        <taxon>Kitasatosporales</taxon>
        <taxon>Streptomycetaceae</taxon>
        <taxon>Streptacidiphilus</taxon>
    </lineage>
</organism>